<comment type="similarity">
    <text evidence="2 24">Belongs to the bacterial diacylglycerol kinase family.</text>
</comment>
<dbReference type="EC" id="2.7.1.107" evidence="3 24"/>
<evidence type="ECO:0000256" key="5">
    <source>
        <dbReference type="ARBA" id="ARBA00022475"/>
    </source>
</evidence>
<evidence type="ECO:0000256" key="3">
    <source>
        <dbReference type="ARBA" id="ARBA00012133"/>
    </source>
</evidence>
<evidence type="ECO:0000256" key="17">
    <source>
        <dbReference type="ARBA" id="ARBA00023136"/>
    </source>
</evidence>
<feature type="binding site" evidence="21">
    <location>
        <begin position="31"/>
        <end position="35"/>
    </location>
    <ligand>
        <name>substrate</name>
    </ligand>
</feature>
<evidence type="ECO:0000256" key="21">
    <source>
        <dbReference type="PIRSR" id="PIRSR600829-2"/>
    </source>
</evidence>
<evidence type="ECO:0000256" key="2">
    <source>
        <dbReference type="ARBA" id="ARBA00005967"/>
    </source>
</evidence>
<keyword evidence="17 24" id="KW-0472">Membrane</keyword>
<evidence type="ECO:0000256" key="7">
    <source>
        <dbReference type="ARBA" id="ARBA00022519"/>
    </source>
</evidence>
<proteinExistence type="inferred from homology"/>
<feature type="transmembrane region" description="Helical" evidence="24">
    <location>
        <begin position="56"/>
        <end position="80"/>
    </location>
</feature>
<feature type="active site" description="Proton acceptor" evidence="20">
    <location>
        <position position="70"/>
    </location>
</feature>
<evidence type="ECO:0000256" key="9">
    <source>
        <dbReference type="ARBA" id="ARBA00022692"/>
    </source>
</evidence>
<comment type="cofactor">
    <cofactor evidence="23">
        <name>Mg(2+)</name>
        <dbReference type="ChEBI" id="CHEBI:18420"/>
    </cofactor>
    <text evidence="23">Mn(2+), Zn(2+), Cd(2+) and Co(2+) support activity to lesser extents.</text>
</comment>
<feature type="binding site" evidence="21">
    <location>
        <position position="70"/>
    </location>
    <ligand>
        <name>substrate</name>
    </ligand>
</feature>
<name>A0A2N5X2Z9_9GAMM</name>
<evidence type="ECO:0000256" key="22">
    <source>
        <dbReference type="PIRSR" id="PIRSR600829-3"/>
    </source>
</evidence>
<evidence type="ECO:0000313" key="26">
    <source>
        <dbReference type="Proteomes" id="UP000235005"/>
    </source>
</evidence>
<keyword evidence="5" id="KW-1003">Cell membrane</keyword>
<dbReference type="AlphaFoldDB" id="A0A2N5X2Z9"/>
<keyword evidence="19 24" id="KW-1208">Phospholipid metabolism</keyword>
<sequence length="126" mass="13740">MKPGEKGFPRLISATRYSGLGIQAAWRNEAAFRQEAVLAIIGIPLALYLARDMTDFLFLSLPLLLLLLAELANSAIEAVVDRIGSEHHELSGRAKDMGSAVVFMAILIVCLSWITVVGAVYGVLWR</sequence>
<evidence type="ECO:0000256" key="10">
    <source>
        <dbReference type="ARBA" id="ARBA00022723"/>
    </source>
</evidence>
<feature type="binding site" evidence="21">
    <location>
        <position position="10"/>
    </location>
    <ligand>
        <name>substrate</name>
    </ligand>
</feature>
<evidence type="ECO:0000256" key="19">
    <source>
        <dbReference type="ARBA" id="ARBA00023264"/>
    </source>
</evidence>
<keyword evidence="11 22" id="KW-0547">Nucleotide-binding</keyword>
<evidence type="ECO:0000313" key="25">
    <source>
        <dbReference type="EMBL" id="PLW68863.1"/>
    </source>
</evidence>
<dbReference type="PANTHER" id="PTHR34299">
    <property type="entry name" value="DIACYLGLYCEROL KINASE"/>
    <property type="match status" value="1"/>
</dbReference>
<protein>
    <recommendedName>
        <fullName evidence="4 24">Diacylglycerol kinase</fullName>
        <ecNumber evidence="3 24">2.7.1.107</ecNumber>
    </recommendedName>
</protein>
<evidence type="ECO:0000256" key="8">
    <source>
        <dbReference type="ARBA" id="ARBA00022679"/>
    </source>
</evidence>
<keyword evidence="12 24" id="KW-0418">Kinase</keyword>
<evidence type="ECO:0000256" key="16">
    <source>
        <dbReference type="ARBA" id="ARBA00023098"/>
    </source>
</evidence>
<keyword evidence="26" id="KW-1185">Reference proteome</keyword>
<comment type="subcellular location">
    <subcellularLocation>
        <location evidence="1 24">Cell inner membrane</location>
        <topology evidence="1 24">Multi-pass membrane protein</topology>
    </subcellularLocation>
</comment>
<evidence type="ECO:0000256" key="13">
    <source>
        <dbReference type="ARBA" id="ARBA00022840"/>
    </source>
</evidence>
<dbReference type="PANTHER" id="PTHR34299:SF1">
    <property type="entry name" value="DIACYLGLYCEROL KINASE"/>
    <property type="match status" value="1"/>
</dbReference>
<dbReference type="EMBL" id="PKUS01000010">
    <property type="protein sequence ID" value="PLW68863.1"/>
    <property type="molecule type" value="Genomic_DNA"/>
</dbReference>
<keyword evidence="14 23" id="KW-0460">Magnesium</keyword>
<feature type="binding site" evidence="22">
    <location>
        <begin position="86"/>
        <end position="88"/>
    </location>
    <ligand>
        <name>ATP</name>
        <dbReference type="ChEBI" id="CHEBI:30616"/>
    </ligand>
</feature>
<evidence type="ECO:0000256" key="4">
    <source>
        <dbReference type="ARBA" id="ARBA00017575"/>
    </source>
</evidence>
<keyword evidence="18" id="KW-0594">Phospholipid biosynthesis</keyword>
<feature type="transmembrane region" description="Helical" evidence="24">
    <location>
        <begin position="101"/>
        <end position="124"/>
    </location>
</feature>
<evidence type="ECO:0000256" key="23">
    <source>
        <dbReference type="PIRSR" id="PIRSR600829-4"/>
    </source>
</evidence>
<feature type="binding site" evidence="22">
    <location>
        <position position="10"/>
    </location>
    <ligand>
        <name>ATP</name>
        <dbReference type="ChEBI" id="CHEBI:30616"/>
    </ligand>
</feature>
<dbReference type="GO" id="GO:0004143">
    <property type="term" value="F:ATP-dependent diacylglycerol kinase activity"/>
    <property type="evidence" value="ECO:0007669"/>
    <property type="project" value="UniProtKB-EC"/>
</dbReference>
<comment type="caution">
    <text evidence="25">The sequence shown here is derived from an EMBL/GenBank/DDBJ whole genome shotgun (WGS) entry which is preliminary data.</text>
</comment>
<feature type="binding site" evidence="22">
    <location>
        <position position="17"/>
    </location>
    <ligand>
        <name>ATP</name>
        <dbReference type="ChEBI" id="CHEBI:30616"/>
    </ligand>
</feature>
<dbReference type="InterPro" id="IPR000829">
    <property type="entry name" value="DAGK"/>
</dbReference>
<dbReference type="GO" id="GO:0006654">
    <property type="term" value="P:phosphatidic acid biosynthetic process"/>
    <property type="evidence" value="ECO:0007669"/>
    <property type="project" value="InterPro"/>
</dbReference>
<dbReference type="GO" id="GO:0005886">
    <property type="term" value="C:plasma membrane"/>
    <property type="evidence" value="ECO:0007669"/>
    <property type="project" value="UniProtKB-SubCell"/>
</dbReference>
<dbReference type="OrthoDB" id="9796011at2"/>
<keyword evidence="13 22" id="KW-0067">ATP-binding</keyword>
<dbReference type="Pfam" id="PF01219">
    <property type="entry name" value="DAGK_prokar"/>
    <property type="match status" value="1"/>
</dbReference>
<evidence type="ECO:0000256" key="14">
    <source>
        <dbReference type="ARBA" id="ARBA00022842"/>
    </source>
</evidence>
<comment type="function">
    <text evidence="24">Catalyzes the ATP-dependent phosphorylation of sn-l,2-diacylglycerol (DAG) to phosphatidic acid. Involved in the recycling of diacylglycerol produced as a by-product during membrane-derived oligosaccharide (MDO) biosynthesis.</text>
</comment>
<keyword evidence="9 24" id="KW-0812">Transmembrane</keyword>
<feature type="binding site" evidence="23">
    <location>
        <position position="29"/>
    </location>
    <ligand>
        <name>a divalent metal cation</name>
        <dbReference type="ChEBI" id="CHEBI:60240"/>
    </ligand>
</feature>
<keyword evidence="6" id="KW-0444">Lipid biosynthesis</keyword>
<evidence type="ECO:0000256" key="12">
    <source>
        <dbReference type="ARBA" id="ARBA00022777"/>
    </source>
</evidence>
<feature type="transmembrane region" description="Helical" evidence="24">
    <location>
        <begin position="30"/>
        <end position="50"/>
    </location>
</feature>
<dbReference type="GO" id="GO:0046872">
    <property type="term" value="F:metal ion binding"/>
    <property type="evidence" value="ECO:0007669"/>
    <property type="project" value="UniProtKB-KW"/>
</dbReference>
<evidence type="ECO:0000256" key="24">
    <source>
        <dbReference type="RuleBase" id="RU363065"/>
    </source>
</evidence>
<evidence type="ECO:0000256" key="6">
    <source>
        <dbReference type="ARBA" id="ARBA00022516"/>
    </source>
</evidence>
<feature type="binding site" evidence="21">
    <location>
        <position position="99"/>
    </location>
    <ligand>
        <name>substrate</name>
    </ligand>
</feature>
<dbReference type="Gene3D" id="1.10.287.3610">
    <property type="match status" value="1"/>
</dbReference>
<feature type="binding site" evidence="23">
    <location>
        <position position="77"/>
    </location>
    <ligand>
        <name>a divalent metal cation</name>
        <dbReference type="ChEBI" id="CHEBI:60240"/>
    </ligand>
</feature>
<dbReference type="InterPro" id="IPR036945">
    <property type="entry name" value="DAGK_sf"/>
</dbReference>
<feature type="binding site" evidence="22">
    <location>
        <position position="77"/>
    </location>
    <ligand>
        <name>ATP</name>
        <dbReference type="ChEBI" id="CHEBI:30616"/>
    </ligand>
</feature>
<keyword evidence="15 24" id="KW-1133">Transmembrane helix</keyword>
<evidence type="ECO:0000256" key="15">
    <source>
        <dbReference type="ARBA" id="ARBA00022989"/>
    </source>
</evidence>
<dbReference type="GO" id="GO:0005524">
    <property type="term" value="F:ATP binding"/>
    <property type="evidence" value="ECO:0007669"/>
    <property type="project" value="UniProtKB-KW"/>
</dbReference>
<evidence type="ECO:0000256" key="1">
    <source>
        <dbReference type="ARBA" id="ARBA00004429"/>
    </source>
</evidence>
<dbReference type="RefSeq" id="WP_101517950.1">
    <property type="nucleotide sequence ID" value="NZ_PKUS01000010.1"/>
</dbReference>
<gene>
    <name evidence="25" type="ORF">C0039_09555</name>
</gene>
<feature type="binding site" evidence="22">
    <location>
        <position position="29"/>
    </location>
    <ligand>
        <name>ATP</name>
        <dbReference type="ChEBI" id="CHEBI:30616"/>
    </ligand>
</feature>
<keyword evidence="16 24" id="KW-0443">Lipid metabolism</keyword>
<dbReference type="InterPro" id="IPR033718">
    <property type="entry name" value="DAGK_prok"/>
</dbReference>
<dbReference type="Proteomes" id="UP000235005">
    <property type="component" value="Unassembled WGS sequence"/>
</dbReference>
<feature type="binding site" evidence="22">
    <location>
        <begin position="95"/>
        <end position="96"/>
    </location>
    <ligand>
        <name>ATP</name>
        <dbReference type="ChEBI" id="CHEBI:30616"/>
    </ligand>
</feature>
<evidence type="ECO:0000256" key="18">
    <source>
        <dbReference type="ARBA" id="ARBA00023209"/>
    </source>
</evidence>
<keyword evidence="10 23" id="KW-0479">Metal-binding</keyword>
<dbReference type="CDD" id="cd14264">
    <property type="entry name" value="DAGK_IM"/>
    <property type="match status" value="1"/>
</dbReference>
<organism evidence="25 26">
    <name type="scientific">Pseudohalioglobus lutimaris</name>
    <dbReference type="NCBI Taxonomy" id="1737061"/>
    <lineage>
        <taxon>Bacteria</taxon>
        <taxon>Pseudomonadati</taxon>
        <taxon>Pseudomonadota</taxon>
        <taxon>Gammaproteobacteria</taxon>
        <taxon>Cellvibrionales</taxon>
        <taxon>Halieaceae</taxon>
        <taxon>Pseudohalioglobus</taxon>
    </lineage>
</organism>
<accession>A0A2N5X2Z9</accession>
<keyword evidence="7 24" id="KW-0997">Cell inner membrane</keyword>
<evidence type="ECO:0000256" key="11">
    <source>
        <dbReference type="ARBA" id="ARBA00022741"/>
    </source>
</evidence>
<evidence type="ECO:0000256" key="20">
    <source>
        <dbReference type="PIRSR" id="PIRSR600829-1"/>
    </source>
</evidence>
<reference evidence="25 26" key="1">
    <citation type="submission" date="2018-01" db="EMBL/GenBank/DDBJ databases">
        <title>The draft genome sequence of Halioglobus lutimaris HF004.</title>
        <authorList>
            <person name="Du Z.-J."/>
            <person name="Shi M.-J."/>
        </authorList>
    </citation>
    <scope>NUCLEOTIDE SEQUENCE [LARGE SCALE GENOMIC DNA]</scope>
    <source>
        <strain evidence="25 26">HF004</strain>
    </source>
</reference>
<keyword evidence="8 24" id="KW-0808">Transferase</keyword>
<comment type="catalytic activity">
    <reaction evidence="24">
        <text>a 1,2-diacyl-sn-glycerol + ATP = a 1,2-diacyl-sn-glycero-3-phosphate + ADP + H(+)</text>
        <dbReference type="Rhea" id="RHEA:10272"/>
        <dbReference type="ChEBI" id="CHEBI:15378"/>
        <dbReference type="ChEBI" id="CHEBI:17815"/>
        <dbReference type="ChEBI" id="CHEBI:30616"/>
        <dbReference type="ChEBI" id="CHEBI:58608"/>
        <dbReference type="ChEBI" id="CHEBI:456216"/>
        <dbReference type="EC" id="2.7.1.107"/>
    </reaction>
</comment>